<dbReference type="Proteomes" id="UP000290092">
    <property type="component" value="Unassembled WGS sequence"/>
</dbReference>
<name>A0AAX2AGN7_9BACT</name>
<dbReference type="InterPro" id="IPR036526">
    <property type="entry name" value="C-N_Hydrolase_sf"/>
</dbReference>
<dbReference type="RefSeq" id="WP_114840559.1">
    <property type="nucleotide sequence ID" value="NZ_CP031219.1"/>
</dbReference>
<dbReference type="InterPro" id="IPR052737">
    <property type="entry name" value="Omega-amidase_YafV"/>
</dbReference>
<gene>
    <name evidence="2" type="ORF">CP985_12925</name>
</gene>
<dbReference type="Pfam" id="PF00795">
    <property type="entry name" value="CN_hydrolase"/>
    <property type="match status" value="1"/>
</dbReference>
<evidence type="ECO:0000313" key="3">
    <source>
        <dbReference type="Proteomes" id="UP000290092"/>
    </source>
</evidence>
<dbReference type="PANTHER" id="PTHR47799">
    <property type="entry name" value="OMEGA-AMIDASE YAFV"/>
    <property type="match status" value="1"/>
</dbReference>
<keyword evidence="2" id="KW-0378">Hydrolase</keyword>
<reference evidence="2 3" key="1">
    <citation type="submission" date="2017-09" db="EMBL/GenBank/DDBJ databases">
        <title>Genomics of the genus Arcobacter.</title>
        <authorList>
            <person name="Perez-Cataluna A."/>
            <person name="Figueras M.J."/>
            <person name="Salas-Masso N."/>
        </authorList>
    </citation>
    <scope>NUCLEOTIDE SEQUENCE [LARGE SCALE GENOMIC DNA]</scope>
    <source>
        <strain evidence="2 3">CECT 7386</strain>
    </source>
</reference>
<evidence type="ECO:0000259" key="1">
    <source>
        <dbReference type="PROSITE" id="PS50263"/>
    </source>
</evidence>
<dbReference type="PANTHER" id="PTHR47799:SF1">
    <property type="entry name" value="OMEGA-AMIDASE YAFV"/>
    <property type="match status" value="1"/>
</dbReference>
<evidence type="ECO:0000313" key="2">
    <source>
        <dbReference type="EMBL" id="RXK13843.1"/>
    </source>
</evidence>
<comment type="caution">
    <text evidence="2">The sequence shown here is derived from an EMBL/GenBank/DDBJ whole genome shotgun (WGS) entry which is preliminary data.</text>
</comment>
<accession>A0AAX2AGN7</accession>
<dbReference type="KEGG" id="amyt:AMYT_0033"/>
<dbReference type="InterPro" id="IPR003010">
    <property type="entry name" value="C-N_Hydrolase"/>
</dbReference>
<dbReference type="EMBL" id="NXID01000055">
    <property type="protein sequence ID" value="RXK13843.1"/>
    <property type="molecule type" value="Genomic_DNA"/>
</dbReference>
<sequence>MNLITLQTNILEDFEQNLLKLKKLINKAPKNSLILASELALSGYSYKDMKKASKISLKAKKELLELSKDKTIALTLIIEENNNFFNRFFLFSNNKIVHTQDKYRLFELGEETNYFKAPNSDEKIKIFSVKGLKIATLICFELRFTQYWERLKGADIILIPAMWGKNRKEHFETLTRALAIANQCYVIASNSAYKECCKSSAIITPFGEVIKDDRKEFISLNFEKQQIKKMRKYLKVGIENE</sequence>
<keyword evidence="3" id="KW-1185">Reference proteome</keyword>
<dbReference type="GO" id="GO:0050152">
    <property type="term" value="F:omega-amidase activity"/>
    <property type="evidence" value="ECO:0007669"/>
    <property type="project" value="TreeGrafter"/>
</dbReference>
<dbReference type="Gene3D" id="3.60.110.10">
    <property type="entry name" value="Carbon-nitrogen hydrolase"/>
    <property type="match status" value="1"/>
</dbReference>
<dbReference type="CDD" id="cd07197">
    <property type="entry name" value="nitrilase"/>
    <property type="match status" value="1"/>
</dbReference>
<protein>
    <submittedName>
        <fullName evidence="2">Carbon-nitrogen hydrolase family protein</fullName>
    </submittedName>
</protein>
<dbReference type="AlphaFoldDB" id="A0AAX2AGN7"/>
<dbReference type="SUPFAM" id="SSF56317">
    <property type="entry name" value="Carbon-nitrogen hydrolase"/>
    <property type="match status" value="1"/>
</dbReference>
<proteinExistence type="predicted"/>
<dbReference type="GO" id="GO:0106008">
    <property type="term" value="F:2-oxoglutaramate amidase activity"/>
    <property type="evidence" value="ECO:0007669"/>
    <property type="project" value="TreeGrafter"/>
</dbReference>
<dbReference type="PROSITE" id="PS50263">
    <property type="entry name" value="CN_HYDROLASE"/>
    <property type="match status" value="1"/>
</dbReference>
<feature type="domain" description="CN hydrolase" evidence="1">
    <location>
        <begin position="1"/>
        <end position="241"/>
    </location>
</feature>
<organism evidence="2 3">
    <name type="scientific">Malaciobacter mytili LMG 24559</name>
    <dbReference type="NCBI Taxonomy" id="1032238"/>
    <lineage>
        <taxon>Bacteria</taxon>
        <taxon>Pseudomonadati</taxon>
        <taxon>Campylobacterota</taxon>
        <taxon>Epsilonproteobacteria</taxon>
        <taxon>Campylobacterales</taxon>
        <taxon>Arcobacteraceae</taxon>
        <taxon>Malaciobacter</taxon>
    </lineage>
</organism>